<organism evidence="3 4">
    <name type="scientific">Dovyalis caffra</name>
    <dbReference type="NCBI Taxonomy" id="77055"/>
    <lineage>
        <taxon>Eukaryota</taxon>
        <taxon>Viridiplantae</taxon>
        <taxon>Streptophyta</taxon>
        <taxon>Embryophyta</taxon>
        <taxon>Tracheophyta</taxon>
        <taxon>Spermatophyta</taxon>
        <taxon>Magnoliopsida</taxon>
        <taxon>eudicotyledons</taxon>
        <taxon>Gunneridae</taxon>
        <taxon>Pentapetalae</taxon>
        <taxon>rosids</taxon>
        <taxon>fabids</taxon>
        <taxon>Malpighiales</taxon>
        <taxon>Salicaceae</taxon>
        <taxon>Flacourtieae</taxon>
        <taxon>Dovyalis</taxon>
    </lineage>
</organism>
<gene>
    <name evidence="3" type="ORF">DCAF_LOCUS25333</name>
</gene>
<reference evidence="3 4" key="1">
    <citation type="submission" date="2024-01" db="EMBL/GenBank/DDBJ databases">
        <authorList>
            <person name="Waweru B."/>
        </authorList>
    </citation>
    <scope>NUCLEOTIDE SEQUENCE [LARGE SCALE GENOMIC DNA]</scope>
</reference>
<dbReference type="GO" id="GO:0008757">
    <property type="term" value="F:S-adenosylmethionine-dependent methyltransferase activity"/>
    <property type="evidence" value="ECO:0007669"/>
    <property type="project" value="InterPro"/>
</dbReference>
<protein>
    <recommendedName>
        <fullName evidence="2">Methyltransferase type 11 domain-containing protein</fullName>
    </recommendedName>
</protein>
<proteinExistence type="predicted"/>
<dbReference type="InterPro" id="IPR013216">
    <property type="entry name" value="Methyltransf_11"/>
</dbReference>
<evidence type="ECO:0000313" key="4">
    <source>
        <dbReference type="Proteomes" id="UP001314170"/>
    </source>
</evidence>
<feature type="domain" description="Methyltransferase type 11" evidence="2">
    <location>
        <begin position="39"/>
        <end position="133"/>
    </location>
</feature>
<accession>A0AAV1SN50</accession>
<dbReference type="CDD" id="cd02440">
    <property type="entry name" value="AdoMet_MTases"/>
    <property type="match status" value="1"/>
</dbReference>
<comment type="caution">
    <text evidence="3">The sequence shown here is derived from an EMBL/GenBank/DDBJ whole genome shotgun (WGS) entry which is preliminary data.</text>
</comment>
<dbReference type="PANTHER" id="PTHR44575">
    <property type="entry name" value="OS01G0589200 PROTEIN"/>
    <property type="match status" value="1"/>
</dbReference>
<dbReference type="InterPro" id="IPR029063">
    <property type="entry name" value="SAM-dependent_MTases_sf"/>
</dbReference>
<dbReference type="Gene3D" id="3.40.50.150">
    <property type="entry name" value="Vaccinia Virus protein VP39"/>
    <property type="match status" value="1"/>
</dbReference>
<evidence type="ECO:0000256" key="1">
    <source>
        <dbReference type="SAM" id="Phobius"/>
    </source>
</evidence>
<dbReference type="PANTHER" id="PTHR44575:SF8">
    <property type="entry name" value="METHYLTRANSFERASE TYPE 11 DOMAIN-CONTAINING PROTEIN"/>
    <property type="match status" value="1"/>
</dbReference>
<sequence length="240" mass="26767">MAGSYDKQAAIYLDGRPRYPKEWFSMLAALTPDHSLAWDAGTGNGQAAICVAEHYKQVIATDISEELLKHAIQHPQIQYMHPLSSMSGDELVNLIGGENSIDLVTVATAVHWFDLEKLYPVVKRVLKKPGGVVAAWRYNIMQVSTEMDPLLKKFYEGIEVFLFKTQKCRCSAVNTAKQQGVNLLSEEVKKELESAWGGPELVRTVIYKTYMHLNCTLAVAPKFIIVVIAVHLLFGANMTL</sequence>
<keyword evidence="1" id="KW-0812">Transmembrane</keyword>
<keyword evidence="1" id="KW-0472">Membrane</keyword>
<keyword evidence="1" id="KW-1133">Transmembrane helix</keyword>
<feature type="transmembrane region" description="Helical" evidence="1">
    <location>
        <begin position="213"/>
        <end position="234"/>
    </location>
</feature>
<dbReference type="AlphaFoldDB" id="A0AAV1SN50"/>
<keyword evidence="4" id="KW-1185">Reference proteome</keyword>
<dbReference type="EMBL" id="CAWUPB010001195">
    <property type="protein sequence ID" value="CAK7354776.1"/>
    <property type="molecule type" value="Genomic_DNA"/>
</dbReference>
<dbReference type="SUPFAM" id="SSF53335">
    <property type="entry name" value="S-adenosyl-L-methionine-dependent methyltransferases"/>
    <property type="match status" value="1"/>
</dbReference>
<dbReference type="Proteomes" id="UP001314170">
    <property type="component" value="Unassembled WGS sequence"/>
</dbReference>
<evidence type="ECO:0000313" key="3">
    <source>
        <dbReference type="EMBL" id="CAK7354776.1"/>
    </source>
</evidence>
<evidence type="ECO:0000259" key="2">
    <source>
        <dbReference type="Pfam" id="PF08241"/>
    </source>
</evidence>
<dbReference type="Pfam" id="PF08241">
    <property type="entry name" value="Methyltransf_11"/>
    <property type="match status" value="1"/>
</dbReference>
<name>A0AAV1SN50_9ROSI</name>